<dbReference type="InterPro" id="IPR036291">
    <property type="entry name" value="NAD(P)-bd_dom_sf"/>
</dbReference>
<dbReference type="SMART" id="SM00829">
    <property type="entry name" value="PKS_ER"/>
    <property type="match status" value="1"/>
</dbReference>
<dbReference type="FunFam" id="3.40.50.720:FF:000121">
    <property type="entry name" value="Prostaglandin reductase 2"/>
    <property type="match status" value="1"/>
</dbReference>
<dbReference type="InterPro" id="IPR011032">
    <property type="entry name" value="GroES-like_sf"/>
</dbReference>
<accession>A0AAU7ART7</accession>
<dbReference type="Pfam" id="PF00107">
    <property type="entry name" value="ADH_zinc_N"/>
    <property type="match status" value="1"/>
</dbReference>
<dbReference type="SUPFAM" id="SSF50129">
    <property type="entry name" value="GroES-like"/>
    <property type="match status" value="2"/>
</dbReference>
<protein>
    <submittedName>
        <fullName evidence="3">NADP-dependent oxidoreductase YfmJ</fullName>
        <ecNumber evidence="3">1.-.-.-</ecNumber>
    </submittedName>
</protein>
<sequence>MPRTGLEIQLAARPVGEPRPGDFHAVTVDVPDPGPGQLLVRNTWMSVDPYMRGRMNDVPSYIPPFAVGAPLEGGAIGEVVAGGGDEIPVGTTVSHGLGWREWALLEPRTYRVVDTALAPAQAYLGVLGMPGLTAYAGLLDVGELRDNDIVFVSGAAGAVGSLVGQFAKLRGHTVIGSAGSAAKVAHLTDDLGLDAAFNYKDGPVAEQLRAAAPDGIDLYFDNVGGDHLEAAIDVLNVGGRVAMCGAIAQYNATEPVAGPSNMMTVVGKRLTLRGFIVTDHGSRLADLVTHIAPALSEGRITARETVVDGLERAPQAFIDLLRGANTGKMLVRLG</sequence>
<dbReference type="Gene3D" id="3.40.50.720">
    <property type="entry name" value="NAD(P)-binding Rossmann-like Domain"/>
    <property type="match status" value="1"/>
</dbReference>
<dbReference type="RefSeq" id="WP_354700949.1">
    <property type="nucleotide sequence ID" value="NZ_CP114014.1"/>
</dbReference>
<dbReference type="Pfam" id="PF16884">
    <property type="entry name" value="ADH_N_2"/>
    <property type="match status" value="1"/>
</dbReference>
<reference evidence="3" key="1">
    <citation type="submission" date="2022-12" db="EMBL/GenBank/DDBJ databases">
        <title>Paraconexibacter alkalitolerans sp. nov. and Baekduia alba sp. nov., isolated from soil and emended description of the genera Paraconexibacter (Chun et al., 2020) and Baekduia (An et al., 2020).</title>
        <authorList>
            <person name="Vieira S."/>
            <person name="Huber K.J."/>
            <person name="Geppert A."/>
            <person name="Wolf J."/>
            <person name="Neumann-Schaal M."/>
            <person name="Muesken M."/>
            <person name="Overmann J."/>
        </authorList>
    </citation>
    <scope>NUCLEOTIDE SEQUENCE</scope>
    <source>
        <strain evidence="3">AEG42_29</strain>
    </source>
</reference>
<proteinExistence type="predicted"/>
<dbReference type="PANTHER" id="PTHR43205:SF7">
    <property type="entry name" value="PROSTAGLANDIN REDUCTASE 1"/>
    <property type="match status" value="1"/>
</dbReference>
<dbReference type="Gene3D" id="3.90.180.10">
    <property type="entry name" value="Medium-chain alcohol dehydrogenases, catalytic domain"/>
    <property type="match status" value="1"/>
</dbReference>
<dbReference type="KEGG" id="parq:DSM112329_01242"/>
<dbReference type="PANTHER" id="PTHR43205">
    <property type="entry name" value="PROSTAGLANDIN REDUCTASE"/>
    <property type="match status" value="1"/>
</dbReference>
<evidence type="ECO:0000313" key="3">
    <source>
        <dbReference type="EMBL" id="XAY04409.1"/>
    </source>
</evidence>
<gene>
    <name evidence="3" type="primary">yfmJ_2</name>
    <name evidence="3" type="ORF">DSM112329_01242</name>
</gene>
<dbReference type="EMBL" id="CP114014">
    <property type="protein sequence ID" value="XAY04409.1"/>
    <property type="molecule type" value="Genomic_DNA"/>
</dbReference>
<dbReference type="InterPro" id="IPR013149">
    <property type="entry name" value="ADH-like_C"/>
</dbReference>
<dbReference type="InterPro" id="IPR041694">
    <property type="entry name" value="ADH_N_2"/>
</dbReference>
<dbReference type="InterPro" id="IPR045010">
    <property type="entry name" value="MDR_fam"/>
</dbReference>
<dbReference type="EC" id="1.-.-.-" evidence="3"/>
<evidence type="ECO:0000259" key="2">
    <source>
        <dbReference type="SMART" id="SM00829"/>
    </source>
</evidence>
<name>A0AAU7ART7_9ACTN</name>
<dbReference type="GO" id="GO:0016628">
    <property type="term" value="F:oxidoreductase activity, acting on the CH-CH group of donors, NAD or NADP as acceptor"/>
    <property type="evidence" value="ECO:0007669"/>
    <property type="project" value="InterPro"/>
</dbReference>
<dbReference type="CDD" id="cd05288">
    <property type="entry name" value="PGDH"/>
    <property type="match status" value="1"/>
</dbReference>
<organism evidence="3">
    <name type="scientific">Paraconexibacter sp. AEG42_29</name>
    <dbReference type="NCBI Taxonomy" id="2997339"/>
    <lineage>
        <taxon>Bacteria</taxon>
        <taxon>Bacillati</taxon>
        <taxon>Actinomycetota</taxon>
        <taxon>Thermoleophilia</taxon>
        <taxon>Solirubrobacterales</taxon>
        <taxon>Paraconexibacteraceae</taxon>
        <taxon>Paraconexibacter</taxon>
    </lineage>
</organism>
<feature type="domain" description="Enoyl reductase (ER)" evidence="2">
    <location>
        <begin position="21"/>
        <end position="331"/>
    </location>
</feature>
<evidence type="ECO:0000256" key="1">
    <source>
        <dbReference type="ARBA" id="ARBA00023002"/>
    </source>
</evidence>
<dbReference type="SUPFAM" id="SSF51735">
    <property type="entry name" value="NAD(P)-binding Rossmann-fold domains"/>
    <property type="match status" value="1"/>
</dbReference>
<dbReference type="InterPro" id="IPR020843">
    <property type="entry name" value="ER"/>
</dbReference>
<keyword evidence="1 3" id="KW-0560">Oxidoreductase</keyword>
<dbReference type="AlphaFoldDB" id="A0AAU7ART7"/>